<dbReference type="Proteomes" id="UP001186974">
    <property type="component" value="Unassembled WGS sequence"/>
</dbReference>
<keyword evidence="2" id="KW-1185">Reference proteome</keyword>
<gene>
    <name evidence="1" type="primary">ATG26_1</name>
    <name evidence="1" type="ORF">LTS18_009224</name>
</gene>
<sequence length="370" mass="39862">MTYVIIETMFWKSSAGQINKWRRNMLGLGNTSLEKMQPNKVPFLYNFSPSVVIPPIDYSDWIRITGYWFLDEGAGSFQPPADLAAFIAKARADGKKIVYMGFGSILVEDSAALTKTVIESILKADVRCVLAKGWSDRGRVSGSASSTADRSKPEVPLPPEILSVKAVPHDWLFQRIDAAVHHGGAGTTGASLRAGLPTIIKPFFGDQFFFAGRVEDLGVGIHMKKLNTSVLARNLWEATHSERMIRKAAVLGEQIRKEDGVGEAIKAIYRDMEYAKTLVKRRGKMGAVGSGHGVGAGEEDWEETWTFVGEEGEGDGVAGLAGKWIPSAAAPVAAATTTTSVGGIVERRHSLRAKGTGAEGEAKGKGKQKA</sequence>
<reference evidence="1" key="1">
    <citation type="submission" date="2024-09" db="EMBL/GenBank/DDBJ databases">
        <title>Black Yeasts Isolated from many extreme environments.</title>
        <authorList>
            <person name="Coleine C."/>
            <person name="Stajich J.E."/>
            <person name="Selbmann L."/>
        </authorList>
    </citation>
    <scope>NUCLEOTIDE SEQUENCE</scope>
    <source>
        <strain evidence="1">CCFEE 5737</strain>
    </source>
</reference>
<dbReference type="EMBL" id="JAWDJW010008828">
    <property type="protein sequence ID" value="KAK3060136.1"/>
    <property type="molecule type" value="Genomic_DNA"/>
</dbReference>
<name>A0ACC3D1A4_9PEZI</name>
<organism evidence="1 2">
    <name type="scientific">Coniosporium uncinatum</name>
    <dbReference type="NCBI Taxonomy" id="93489"/>
    <lineage>
        <taxon>Eukaryota</taxon>
        <taxon>Fungi</taxon>
        <taxon>Dikarya</taxon>
        <taxon>Ascomycota</taxon>
        <taxon>Pezizomycotina</taxon>
        <taxon>Dothideomycetes</taxon>
        <taxon>Dothideomycetes incertae sedis</taxon>
        <taxon>Coniosporium</taxon>
    </lineage>
</organism>
<proteinExistence type="predicted"/>
<evidence type="ECO:0000313" key="1">
    <source>
        <dbReference type="EMBL" id="KAK3060136.1"/>
    </source>
</evidence>
<evidence type="ECO:0000313" key="2">
    <source>
        <dbReference type="Proteomes" id="UP001186974"/>
    </source>
</evidence>
<comment type="caution">
    <text evidence="1">The sequence shown here is derived from an EMBL/GenBank/DDBJ whole genome shotgun (WGS) entry which is preliminary data.</text>
</comment>
<protein>
    <submittedName>
        <fullName evidence="1">Sterol 3-beta-glucosyltransferase</fullName>
    </submittedName>
</protein>
<accession>A0ACC3D1A4</accession>